<feature type="non-terminal residue" evidence="2">
    <location>
        <position position="56"/>
    </location>
</feature>
<organism evidence="2 3">
    <name type="scientific">Hyaloscypha bicolor E</name>
    <dbReference type="NCBI Taxonomy" id="1095630"/>
    <lineage>
        <taxon>Eukaryota</taxon>
        <taxon>Fungi</taxon>
        <taxon>Dikarya</taxon>
        <taxon>Ascomycota</taxon>
        <taxon>Pezizomycotina</taxon>
        <taxon>Leotiomycetes</taxon>
        <taxon>Helotiales</taxon>
        <taxon>Hyaloscyphaceae</taxon>
        <taxon>Hyaloscypha</taxon>
        <taxon>Hyaloscypha bicolor</taxon>
    </lineage>
</organism>
<feature type="compositionally biased region" description="Basic and acidic residues" evidence="1">
    <location>
        <begin position="1"/>
        <end position="29"/>
    </location>
</feature>
<dbReference type="EMBL" id="KZ613848">
    <property type="protein sequence ID" value="PMD56387.1"/>
    <property type="molecule type" value="Genomic_DNA"/>
</dbReference>
<evidence type="ECO:0000313" key="3">
    <source>
        <dbReference type="Proteomes" id="UP000235371"/>
    </source>
</evidence>
<protein>
    <submittedName>
        <fullName evidence="2">Uncharacterized protein</fullName>
    </submittedName>
</protein>
<proteinExistence type="predicted"/>
<sequence length="56" mass="6556">MRDIKPHMQKDRGREADRHKETMNLEETSKLPSSLQISGTRNDYLLVQSEKCNNIL</sequence>
<dbReference type="RefSeq" id="XP_024733291.1">
    <property type="nucleotide sequence ID" value="XM_024880883.1"/>
</dbReference>
<dbReference type="AlphaFoldDB" id="A0A2J6T048"/>
<keyword evidence="3" id="KW-1185">Reference proteome</keyword>
<gene>
    <name evidence="2" type="ORF">K444DRAFT_616216</name>
</gene>
<reference evidence="2 3" key="1">
    <citation type="submission" date="2016-04" db="EMBL/GenBank/DDBJ databases">
        <title>A degradative enzymes factory behind the ericoid mycorrhizal symbiosis.</title>
        <authorList>
            <consortium name="DOE Joint Genome Institute"/>
            <person name="Martino E."/>
            <person name="Morin E."/>
            <person name="Grelet G."/>
            <person name="Kuo A."/>
            <person name="Kohler A."/>
            <person name="Daghino S."/>
            <person name="Barry K."/>
            <person name="Choi C."/>
            <person name="Cichocki N."/>
            <person name="Clum A."/>
            <person name="Copeland A."/>
            <person name="Hainaut M."/>
            <person name="Haridas S."/>
            <person name="Labutti K."/>
            <person name="Lindquist E."/>
            <person name="Lipzen A."/>
            <person name="Khouja H.-R."/>
            <person name="Murat C."/>
            <person name="Ohm R."/>
            <person name="Olson A."/>
            <person name="Spatafora J."/>
            <person name="Veneault-Fourrey C."/>
            <person name="Henrissat B."/>
            <person name="Grigoriev I."/>
            <person name="Martin F."/>
            <person name="Perotto S."/>
        </authorList>
    </citation>
    <scope>NUCLEOTIDE SEQUENCE [LARGE SCALE GENOMIC DNA]</scope>
    <source>
        <strain evidence="2 3">E</strain>
    </source>
</reference>
<dbReference type="GeneID" id="36588960"/>
<dbReference type="InParanoid" id="A0A2J6T048"/>
<feature type="region of interest" description="Disordered" evidence="1">
    <location>
        <begin position="1"/>
        <end position="35"/>
    </location>
</feature>
<evidence type="ECO:0000313" key="2">
    <source>
        <dbReference type="EMBL" id="PMD56387.1"/>
    </source>
</evidence>
<name>A0A2J6T048_9HELO</name>
<accession>A0A2J6T048</accession>
<dbReference type="Proteomes" id="UP000235371">
    <property type="component" value="Unassembled WGS sequence"/>
</dbReference>
<evidence type="ECO:0000256" key="1">
    <source>
        <dbReference type="SAM" id="MobiDB-lite"/>
    </source>
</evidence>